<dbReference type="GO" id="GO:0005507">
    <property type="term" value="F:copper ion binding"/>
    <property type="evidence" value="ECO:0007669"/>
    <property type="project" value="InterPro"/>
</dbReference>
<keyword evidence="2" id="KW-1003">Cell membrane</keyword>
<feature type="transmembrane region" description="Helical" evidence="9">
    <location>
        <begin position="271"/>
        <end position="291"/>
    </location>
</feature>
<dbReference type="GO" id="GO:0046688">
    <property type="term" value="P:response to copper ion"/>
    <property type="evidence" value="ECO:0007669"/>
    <property type="project" value="InterPro"/>
</dbReference>
<dbReference type="RefSeq" id="WP_188854765.1">
    <property type="nucleotide sequence ID" value="NZ_BMJJ01000014.1"/>
</dbReference>
<sequence length="527" mass="54887">MAALTLMALLTPPAWAHAVLVSSQPRDGSHAQNQPSEVVLRFSEPVAPVKLRLAGSVGPLPELRGSATDSNVIRVPLPADLARGSYVLSYSVTSLDGHPVTGAISFGVGASAATVSVQEAAKVFDLVPAFVRALHYGFLLAATGGGLFVLLVRKGEHVPLPLLRGLLAFAATAAATLVLLVGLNGLQLTGRPLAGLLTSEAWAAGARTTLLRSSIAGVAGLLLLAVGLSQRLSRLDRLLVGGGSLLALASLPLTGHAAIAPPAWAAAPAVYVHGVAAAFWLGSLWPLWIMLPRMSSEDGVRMVARFSSLAIGLVVVLVLAGFLLSFLQIGGPDAVSTSAYGWTWAAKICLVLPLLGLAALNRLVLLPNLARRGPLFLRRSLVAEIVVIAAIVMATSMLGQTPPPRAFAVQKQTQEALAASPVHSTATSGQRRLDMTMHPGAPGKHHVMVAMSDANGNTVPAREFTTIWSLPSSGIEGLKRPLEVVTGRGASGMVDLPLCGTWNVQVEALVSDFEKAVFQMEVQIAVR</sequence>
<comment type="caution">
    <text evidence="13">The sequence shown here is derived from an EMBL/GenBank/DDBJ whole genome shotgun (WGS) entry which is preliminary data.</text>
</comment>
<evidence type="ECO:0000259" key="11">
    <source>
        <dbReference type="Pfam" id="PF04234"/>
    </source>
</evidence>
<keyword evidence="5 10" id="KW-0732">Signal</keyword>
<dbReference type="InterPro" id="IPR008457">
    <property type="entry name" value="Cu-R_CopD_dom"/>
</dbReference>
<keyword evidence="6 9" id="KW-1133">Transmembrane helix</keyword>
<evidence type="ECO:0000256" key="9">
    <source>
        <dbReference type="SAM" id="Phobius"/>
    </source>
</evidence>
<dbReference type="InterPro" id="IPR014756">
    <property type="entry name" value="Ig_E-set"/>
</dbReference>
<dbReference type="PANTHER" id="PTHR34820">
    <property type="entry name" value="INNER MEMBRANE PROTEIN YEBZ"/>
    <property type="match status" value="1"/>
</dbReference>
<name>A0A916YB66_9HYPH</name>
<keyword evidence="7" id="KW-0186">Copper</keyword>
<keyword evidence="8 9" id="KW-0472">Membrane</keyword>
<feature type="transmembrane region" description="Helical" evidence="9">
    <location>
        <begin position="165"/>
        <end position="186"/>
    </location>
</feature>
<feature type="transmembrane region" description="Helical" evidence="9">
    <location>
        <begin position="381"/>
        <end position="399"/>
    </location>
</feature>
<evidence type="ECO:0000256" key="3">
    <source>
        <dbReference type="ARBA" id="ARBA00022692"/>
    </source>
</evidence>
<evidence type="ECO:0000256" key="7">
    <source>
        <dbReference type="ARBA" id="ARBA00023008"/>
    </source>
</evidence>
<reference evidence="13" key="1">
    <citation type="journal article" date="2014" name="Int. J. Syst. Evol. Microbiol.">
        <title>Complete genome sequence of Corynebacterium casei LMG S-19264T (=DSM 44701T), isolated from a smear-ripened cheese.</title>
        <authorList>
            <consortium name="US DOE Joint Genome Institute (JGI-PGF)"/>
            <person name="Walter F."/>
            <person name="Albersmeier A."/>
            <person name="Kalinowski J."/>
            <person name="Ruckert C."/>
        </authorList>
    </citation>
    <scope>NUCLEOTIDE SEQUENCE</scope>
    <source>
        <strain evidence="13">CGMCC 1.15493</strain>
    </source>
</reference>
<evidence type="ECO:0000256" key="2">
    <source>
        <dbReference type="ARBA" id="ARBA00022475"/>
    </source>
</evidence>
<evidence type="ECO:0000256" key="4">
    <source>
        <dbReference type="ARBA" id="ARBA00022723"/>
    </source>
</evidence>
<dbReference type="Gene3D" id="2.60.40.1220">
    <property type="match status" value="1"/>
</dbReference>
<keyword evidence="14" id="KW-1185">Reference proteome</keyword>
<evidence type="ECO:0000256" key="10">
    <source>
        <dbReference type="SAM" id="SignalP"/>
    </source>
</evidence>
<dbReference type="InterPro" id="IPR014755">
    <property type="entry name" value="Cu-Rt/internalin_Ig-like"/>
</dbReference>
<dbReference type="InterPro" id="IPR007348">
    <property type="entry name" value="CopC_dom"/>
</dbReference>
<feature type="transmembrane region" description="Helical" evidence="9">
    <location>
        <begin position="206"/>
        <end position="226"/>
    </location>
</feature>
<dbReference type="InterPro" id="IPR032694">
    <property type="entry name" value="CopC/D"/>
</dbReference>
<gene>
    <name evidence="13" type="ORF">GCM10011335_45670</name>
</gene>
<comment type="subcellular location">
    <subcellularLocation>
        <location evidence="1">Cell membrane</location>
        <topology evidence="1">Multi-pass membrane protein</topology>
    </subcellularLocation>
</comment>
<proteinExistence type="predicted"/>
<dbReference type="SUPFAM" id="SSF81296">
    <property type="entry name" value="E set domains"/>
    <property type="match status" value="1"/>
</dbReference>
<dbReference type="EMBL" id="BMJJ01000014">
    <property type="protein sequence ID" value="GGD37808.1"/>
    <property type="molecule type" value="Genomic_DNA"/>
</dbReference>
<evidence type="ECO:0000313" key="13">
    <source>
        <dbReference type="EMBL" id="GGD37808.1"/>
    </source>
</evidence>
<reference evidence="13" key="2">
    <citation type="submission" date="2020-09" db="EMBL/GenBank/DDBJ databases">
        <authorList>
            <person name="Sun Q."/>
            <person name="Zhou Y."/>
        </authorList>
    </citation>
    <scope>NUCLEOTIDE SEQUENCE</scope>
    <source>
        <strain evidence="13">CGMCC 1.15493</strain>
    </source>
</reference>
<evidence type="ECO:0000256" key="5">
    <source>
        <dbReference type="ARBA" id="ARBA00022729"/>
    </source>
</evidence>
<dbReference type="Proteomes" id="UP000613160">
    <property type="component" value="Unassembled WGS sequence"/>
</dbReference>
<dbReference type="Pfam" id="PF05425">
    <property type="entry name" value="CopD"/>
    <property type="match status" value="1"/>
</dbReference>
<feature type="signal peptide" evidence="10">
    <location>
        <begin position="1"/>
        <end position="16"/>
    </location>
</feature>
<dbReference type="GO" id="GO:0042597">
    <property type="term" value="C:periplasmic space"/>
    <property type="evidence" value="ECO:0007669"/>
    <property type="project" value="InterPro"/>
</dbReference>
<feature type="transmembrane region" description="Helical" evidence="9">
    <location>
        <begin position="339"/>
        <end position="360"/>
    </location>
</feature>
<feature type="domain" description="CopC" evidence="11">
    <location>
        <begin position="17"/>
        <end position="108"/>
    </location>
</feature>
<dbReference type="GO" id="GO:0006825">
    <property type="term" value="P:copper ion transport"/>
    <property type="evidence" value="ECO:0007669"/>
    <property type="project" value="InterPro"/>
</dbReference>
<keyword evidence="3 9" id="KW-0812">Transmembrane</keyword>
<feature type="chain" id="PRO_5038092491" evidence="10">
    <location>
        <begin position="17"/>
        <end position="527"/>
    </location>
</feature>
<accession>A0A916YB66</accession>
<feature type="transmembrane region" description="Helical" evidence="9">
    <location>
        <begin position="238"/>
        <end position="259"/>
    </location>
</feature>
<keyword evidence="4" id="KW-0479">Metal-binding</keyword>
<organism evidence="13 14">
    <name type="scientific">Aureimonas glaciei</name>
    <dbReference type="NCBI Taxonomy" id="1776957"/>
    <lineage>
        <taxon>Bacteria</taxon>
        <taxon>Pseudomonadati</taxon>
        <taxon>Pseudomonadota</taxon>
        <taxon>Alphaproteobacteria</taxon>
        <taxon>Hyphomicrobiales</taxon>
        <taxon>Aurantimonadaceae</taxon>
        <taxon>Aureimonas</taxon>
    </lineage>
</organism>
<evidence type="ECO:0000256" key="6">
    <source>
        <dbReference type="ARBA" id="ARBA00022989"/>
    </source>
</evidence>
<evidence type="ECO:0000313" key="14">
    <source>
        <dbReference type="Proteomes" id="UP000613160"/>
    </source>
</evidence>
<dbReference type="Pfam" id="PF04234">
    <property type="entry name" value="CopC"/>
    <property type="match status" value="1"/>
</dbReference>
<evidence type="ECO:0000256" key="1">
    <source>
        <dbReference type="ARBA" id="ARBA00004651"/>
    </source>
</evidence>
<dbReference type="PANTHER" id="PTHR34820:SF4">
    <property type="entry name" value="INNER MEMBRANE PROTEIN YEBZ"/>
    <property type="match status" value="1"/>
</dbReference>
<evidence type="ECO:0000256" key="8">
    <source>
        <dbReference type="ARBA" id="ARBA00023136"/>
    </source>
</evidence>
<feature type="domain" description="Copper resistance protein D" evidence="12">
    <location>
        <begin position="301"/>
        <end position="398"/>
    </location>
</feature>
<protein>
    <submittedName>
        <fullName evidence="13">Copper resistance protein C</fullName>
    </submittedName>
</protein>
<feature type="transmembrane region" description="Helical" evidence="9">
    <location>
        <begin position="303"/>
        <end position="327"/>
    </location>
</feature>
<evidence type="ECO:0000259" key="12">
    <source>
        <dbReference type="Pfam" id="PF05425"/>
    </source>
</evidence>
<dbReference type="AlphaFoldDB" id="A0A916YB66"/>
<feature type="transmembrane region" description="Helical" evidence="9">
    <location>
        <begin position="133"/>
        <end position="153"/>
    </location>
</feature>
<dbReference type="GO" id="GO:0005886">
    <property type="term" value="C:plasma membrane"/>
    <property type="evidence" value="ECO:0007669"/>
    <property type="project" value="UniProtKB-SubCell"/>
</dbReference>